<dbReference type="EMBL" id="JARJCM010000033">
    <property type="protein sequence ID" value="KAJ7038115.1"/>
    <property type="molecule type" value="Genomic_DNA"/>
</dbReference>
<organism evidence="2 4">
    <name type="scientific">Mycena alexandri</name>
    <dbReference type="NCBI Taxonomy" id="1745969"/>
    <lineage>
        <taxon>Eukaryota</taxon>
        <taxon>Fungi</taxon>
        <taxon>Dikarya</taxon>
        <taxon>Basidiomycota</taxon>
        <taxon>Agaricomycotina</taxon>
        <taxon>Agaricomycetes</taxon>
        <taxon>Agaricomycetidae</taxon>
        <taxon>Agaricales</taxon>
        <taxon>Marasmiineae</taxon>
        <taxon>Mycenaceae</taxon>
        <taxon>Mycena</taxon>
    </lineage>
</organism>
<feature type="region of interest" description="Disordered" evidence="1">
    <location>
        <begin position="14"/>
        <end position="36"/>
    </location>
</feature>
<keyword evidence="4" id="KW-1185">Reference proteome</keyword>
<accession>A0AAD6T6B6</accession>
<feature type="region of interest" description="Disordered" evidence="1">
    <location>
        <begin position="70"/>
        <end position="93"/>
    </location>
</feature>
<dbReference type="AlphaFoldDB" id="A0AAD6T6B6"/>
<name>A0AAD6T6B6_9AGAR</name>
<gene>
    <name evidence="2" type="ORF">C8F04DRAFT_1179819</name>
    <name evidence="3" type="ORF">C8F04DRAFT_1179822</name>
</gene>
<protein>
    <submittedName>
        <fullName evidence="2">Uncharacterized protein</fullName>
    </submittedName>
</protein>
<dbReference type="Proteomes" id="UP001218188">
    <property type="component" value="Unassembled WGS sequence"/>
</dbReference>
<evidence type="ECO:0000313" key="2">
    <source>
        <dbReference type="EMBL" id="KAJ7038112.1"/>
    </source>
</evidence>
<comment type="caution">
    <text evidence="2">The sequence shown here is derived from an EMBL/GenBank/DDBJ whole genome shotgun (WGS) entry which is preliminary data.</text>
</comment>
<proteinExistence type="predicted"/>
<sequence length="104" mass="11798">MGWRGADWEFSSPAQTLAYDPGGGEEPLSFTTHGVERGGRTTLAKINSFPCGEGAQYRYAVSGWLKAKENRRRRKEEEGKRERRRGRRVRDEEGTAYVSLCDVD</sequence>
<evidence type="ECO:0000256" key="1">
    <source>
        <dbReference type="SAM" id="MobiDB-lite"/>
    </source>
</evidence>
<evidence type="ECO:0000313" key="3">
    <source>
        <dbReference type="EMBL" id="KAJ7038115.1"/>
    </source>
</evidence>
<reference evidence="2" key="1">
    <citation type="submission" date="2023-03" db="EMBL/GenBank/DDBJ databases">
        <title>Massive genome expansion in bonnet fungi (Mycena s.s.) driven by repeated elements and novel gene families across ecological guilds.</title>
        <authorList>
            <consortium name="Lawrence Berkeley National Laboratory"/>
            <person name="Harder C.B."/>
            <person name="Miyauchi S."/>
            <person name="Viragh M."/>
            <person name="Kuo A."/>
            <person name="Thoen E."/>
            <person name="Andreopoulos B."/>
            <person name="Lu D."/>
            <person name="Skrede I."/>
            <person name="Drula E."/>
            <person name="Henrissat B."/>
            <person name="Morin E."/>
            <person name="Kohler A."/>
            <person name="Barry K."/>
            <person name="LaButti K."/>
            <person name="Morin E."/>
            <person name="Salamov A."/>
            <person name="Lipzen A."/>
            <person name="Mereny Z."/>
            <person name="Hegedus B."/>
            <person name="Baldrian P."/>
            <person name="Stursova M."/>
            <person name="Weitz H."/>
            <person name="Taylor A."/>
            <person name="Grigoriev I.V."/>
            <person name="Nagy L.G."/>
            <person name="Martin F."/>
            <person name="Kauserud H."/>
        </authorList>
    </citation>
    <scope>NUCLEOTIDE SEQUENCE</scope>
    <source>
        <strain evidence="2">CBHHK200</strain>
    </source>
</reference>
<dbReference type="EMBL" id="JARJCM010000033">
    <property type="protein sequence ID" value="KAJ7038112.1"/>
    <property type="molecule type" value="Genomic_DNA"/>
</dbReference>
<evidence type="ECO:0000313" key="4">
    <source>
        <dbReference type="Proteomes" id="UP001218188"/>
    </source>
</evidence>